<dbReference type="SUPFAM" id="SSF50486">
    <property type="entry name" value="FMT C-terminal domain-like"/>
    <property type="match status" value="1"/>
</dbReference>
<dbReference type="InterPro" id="IPR044135">
    <property type="entry name" value="Met-tRNA-FMT_C"/>
</dbReference>
<gene>
    <name evidence="7" type="ORF">UW55_C0027G0005</name>
</gene>
<reference evidence="7 8" key="1">
    <citation type="journal article" date="2015" name="Nature">
        <title>rRNA introns, odd ribosomes, and small enigmatic genomes across a large radiation of phyla.</title>
        <authorList>
            <person name="Brown C.T."/>
            <person name="Hug L.A."/>
            <person name="Thomas B.C."/>
            <person name="Sharon I."/>
            <person name="Castelle C.J."/>
            <person name="Singh A."/>
            <person name="Wilkins M.J."/>
            <person name="Williams K.H."/>
            <person name="Banfield J.F."/>
        </authorList>
    </citation>
    <scope>NUCLEOTIDE SEQUENCE [LARGE SCALE GENOMIC DNA]</scope>
</reference>
<dbReference type="AlphaFoldDB" id="A0A0G1KZC3"/>
<evidence type="ECO:0000256" key="4">
    <source>
        <dbReference type="ARBA" id="ARBA00022917"/>
    </source>
</evidence>
<keyword evidence="3 7" id="KW-0808">Transferase</keyword>
<evidence type="ECO:0000313" key="8">
    <source>
        <dbReference type="Proteomes" id="UP000033945"/>
    </source>
</evidence>
<dbReference type="InterPro" id="IPR011034">
    <property type="entry name" value="Formyl_transferase-like_C_sf"/>
</dbReference>
<dbReference type="PANTHER" id="PTHR11138">
    <property type="entry name" value="METHIONYL-TRNA FORMYLTRANSFERASE"/>
    <property type="match status" value="1"/>
</dbReference>
<evidence type="ECO:0000313" key="7">
    <source>
        <dbReference type="EMBL" id="KKT61682.1"/>
    </source>
</evidence>
<dbReference type="SUPFAM" id="SSF53328">
    <property type="entry name" value="Formyltransferase"/>
    <property type="match status" value="1"/>
</dbReference>
<dbReference type="InterPro" id="IPR002376">
    <property type="entry name" value="Formyl_transf_N"/>
</dbReference>
<evidence type="ECO:0000259" key="6">
    <source>
        <dbReference type="Pfam" id="PF02911"/>
    </source>
</evidence>
<dbReference type="CDD" id="cd08646">
    <property type="entry name" value="FMT_core_Met-tRNA-FMT_N"/>
    <property type="match status" value="1"/>
</dbReference>
<accession>A0A0G1KZC3</accession>
<dbReference type="PANTHER" id="PTHR11138:SF5">
    <property type="entry name" value="METHIONYL-TRNA FORMYLTRANSFERASE, MITOCHONDRIAL"/>
    <property type="match status" value="1"/>
</dbReference>
<comment type="similarity">
    <text evidence="1">Belongs to the Fmt family.</text>
</comment>
<dbReference type="Pfam" id="PF00551">
    <property type="entry name" value="Formyl_trans_N"/>
    <property type="match status" value="1"/>
</dbReference>
<dbReference type="EC" id="2.1.2.9" evidence="2"/>
<feature type="domain" description="Formyl transferase N-terminal" evidence="5">
    <location>
        <begin position="30"/>
        <end position="136"/>
    </location>
</feature>
<dbReference type="Gene3D" id="3.40.50.12230">
    <property type="match status" value="1"/>
</dbReference>
<dbReference type="GO" id="GO:0004479">
    <property type="term" value="F:methionyl-tRNA formyltransferase activity"/>
    <property type="evidence" value="ECO:0007669"/>
    <property type="project" value="UniProtKB-EC"/>
</dbReference>
<evidence type="ECO:0000259" key="5">
    <source>
        <dbReference type="Pfam" id="PF00551"/>
    </source>
</evidence>
<dbReference type="InterPro" id="IPR005793">
    <property type="entry name" value="Formyl_trans_C"/>
</dbReference>
<protein>
    <recommendedName>
        <fullName evidence="2">methionyl-tRNA formyltransferase</fullName>
        <ecNumber evidence="2">2.1.2.9</ecNumber>
    </recommendedName>
</protein>
<dbReference type="Proteomes" id="UP000033945">
    <property type="component" value="Unassembled WGS sequence"/>
</dbReference>
<sequence>MKHKIIFFGGFKKFSEIYFNALKDAGFEIVSEAKDADLGVIAYFGKIIPKDILELPKNGFLNAHPSLLPCWRGPSPVQAAILAGDKTTGITIHLATEEPDAGPILTQKEILIEPEDTCLSLTGKLANEGAKLLILTIEKWLSGQIKPVPQDDSQATFTKLIKKSDGLIDWSKGAEYIERMVRAYNPWPGTFTKMKNGRILKIKKVKVENDALKILVVQPEGKKEMLWDAFLRGHKDAIEITSWLR</sequence>
<evidence type="ECO:0000256" key="2">
    <source>
        <dbReference type="ARBA" id="ARBA00012261"/>
    </source>
</evidence>
<keyword evidence="4" id="KW-0648">Protein biosynthesis</keyword>
<name>A0A0G1KZC3_9BACT</name>
<dbReference type="Pfam" id="PF02911">
    <property type="entry name" value="Formyl_trans_C"/>
    <property type="match status" value="1"/>
</dbReference>
<evidence type="ECO:0000256" key="1">
    <source>
        <dbReference type="ARBA" id="ARBA00010699"/>
    </source>
</evidence>
<organism evidence="7 8">
    <name type="scientific">Candidatus Giovannonibacteria bacterium GW2011_GWA2_44_26</name>
    <dbReference type="NCBI Taxonomy" id="1618648"/>
    <lineage>
        <taxon>Bacteria</taxon>
        <taxon>Candidatus Giovannoniibacteriota</taxon>
    </lineage>
</organism>
<evidence type="ECO:0000256" key="3">
    <source>
        <dbReference type="ARBA" id="ARBA00022679"/>
    </source>
</evidence>
<feature type="domain" description="Formyl transferase C-terminal" evidence="6">
    <location>
        <begin position="161"/>
        <end position="210"/>
    </location>
</feature>
<dbReference type="InterPro" id="IPR041711">
    <property type="entry name" value="Met-tRNA-FMT_N"/>
</dbReference>
<dbReference type="CDD" id="cd08704">
    <property type="entry name" value="Met_tRNA_FMT_C"/>
    <property type="match status" value="1"/>
</dbReference>
<dbReference type="GO" id="GO:0005829">
    <property type="term" value="C:cytosol"/>
    <property type="evidence" value="ECO:0007669"/>
    <property type="project" value="TreeGrafter"/>
</dbReference>
<dbReference type="EMBL" id="LCIT01000027">
    <property type="protein sequence ID" value="KKT61682.1"/>
    <property type="molecule type" value="Genomic_DNA"/>
</dbReference>
<dbReference type="InterPro" id="IPR036477">
    <property type="entry name" value="Formyl_transf_N_sf"/>
</dbReference>
<comment type="caution">
    <text evidence="7">The sequence shown here is derived from an EMBL/GenBank/DDBJ whole genome shotgun (WGS) entry which is preliminary data.</text>
</comment>
<proteinExistence type="inferred from homology"/>